<dbReference type="InterPro" id="IPR026533">
    <property type="entry name" value="NTPase/PRRC1"/>
</dbReference>
<comment type="cofactor">
    <cofactor evidence="2">
        <name>Mg(2+)</name>
        <dbReference type="ChEBI" id="CHEBI:18420"/>
    </cofactor>
</comment>
<dbReference type="Gene3D" id="3.90.950.10">
    <property type="match status" value="1"/>
</dbReference>
<dbReference type="GO" id="GO:0006772">
    <property type="term" value="P:thiamine metabolic process"/>
    <property type="evidence" value="ECO:0007669"/>
    <property type="project" value="TreeGrafter"/>
</dbReference>
<evidence type="ECO:0000256" key="11">
    <source>
        <dbReference type="ARBA" id="ARBA00048781"/>
    </source>
</evidence>
<comment type="cofactor">
    <cofactor evidence="1">
        <name>Mn(2+)</name>
        <dbReference type="ChEBI" id="CHEBI:29035"/>
    </cofactor>
</comment>
<reference evidence="13" key="1">
    <citation type="submission" date="2013-08" db="EMBL/GenBank/DDBJ databases">
        <authorList>
            <person name="Mendez C."/>
            <person name="Richter M."/>
            <person name="Ferrer M."/>
            <person name="Sanchez J."/>
        </authorList>
    </citation>
    <scope>NUCLEOTIDE SEQUENCE</scope>
</reference>
<evidence type="ECO:0000256" key="2">
    <source>
        <dbReference type="ARBA" id="ARBA00001946"/>
    </source>
</evidence>
<dbReference type="PANTHER" id="PTHR34699:SF2">
    <property type="entry name" value="NON-CANONICAL PURINE NTP PHOSPHATASE_PRRC1 DOMAIN-CONTAINING PROTEIN"/>
    <property type="match status" value="1"/>
</dbReference>
<dbReference type="PANTHER" id="PTHR34699">
    <property type="match status" value="1"/>
</dbReference>
<evidence type="ECO:0000256" key="9">
    <source>
        <dbReference type="ARBA" id="ARBA00038901"/>
    </source>
</evidence>
<comment type="catalytic activity">
    <reaction evidence="10">
        <text>ITP + H2O = IDP + phosphate + H(+)</text>
        <dbReference type="Rhea" id="RHEA:28330"/>
        <dbReference type="ChEBI" id="CHEBI:15377"/>
        <dbReference type="ChEBI" id="CHEBI:15378"/>
        <dbReference type="ChEBI" id="CHEBI:43474"/>
        <dbReference type="ChEBI" id="CHEBI:58280"/>
        <dbReference type="ChEBI" id="CHEBI:61402"/>
        <dbReference type="EC" id="3.6.1.73"/>
    </reaction>
</comment>
<keyword evidence="7" id="KW-0546">Nucleotide metabolism</keyword>
<evidence type="ECO:0000256" key="10">
    <source>
        <dbReference type="ARBA" id="ARBA00048174"/>
    </source>
</evidence>
<dbReference type="EMBL" id="AUZY01004338">
    <property type="protein sequence ID" value="EQD63825.1"/>
    <property type="molecule type" value="Genomic_DNA"/>
</dbReference>
<proteinExistence type="predicted"/>
<dbReference type="GO" id="GO:0103023">
    <property type="term" value="F:ITPase activity"/>
    <property type="evidence" value="ECO:0007669"/>
    <property type="project" value="UniProtKB-EC"/>
</dbReference>
<evidence type="ECO:0000256" key="4">
    <source>
        <dbReference type="ARBA" id="ARBA00022741"/>
    </source>
</evidence>
<keyword evidence="5" id="KW-0378">Hydrolase</keyword>
<keyword evidence="8" id="KW-0464">Manganese</keyword>
<dbReference type="GO" id="GO:0046872">
    <property type="term" value="F:metal ion binding"/>
    <property type="evidence" value="ECO:0007669"/>
    <property type="project" value="UniProtKB-KW"/>
</dbReference>
<dbReference type="Pfam" id="PF01931">
    <property type="entry name" value="NTPase_I-T"/>
    <property type="match status" value="1"/>
</dbReference>
<protein>
    <recommendedName>
        <fullName evidence="9">inosine/xanthosine triphosphatase</fullName>
        <ecNumber evidence="9">3.6.1.73</ecNumber>
    </recommendedName>
</protein>
<comment type="catalytic activity">
    <reaction evidence="11">
        <text>XTP + H2O = XDP + phosphate + H(+)</text>
        <dbReference type="Rhea" id="RHEA:28406"/>
        <dbReference type="ChEBI" id="CHEBI:15377"/>
        <dbReference type="ChEBI" id="CHEBI:15378"/>
        <dbReference type="ChEBI" id="CHEBI:43474"/>
        <dbReference type="ChEBI" id="CHEBI:59884"/>
        <dbReference type="ChEBI" id="CHEBI:61314"/>
        <dbReference type="EC" id="3.6.1.73"/>
    </reaction>
</comment>
<dbReference type="InterPro" id="IPR050299">
    <property type="entry name" value="YjjX_NTPase"/>
</dbReference>
<evidence type="ECO:0000256" key="8">
    <source>
        <dbReference type="ARBA" id="ARBA00023211"/>
    </source>
</evidence>
<name>T1CBA3_9ZZZZ</name>
<keyword evidence="3" id="KW-0479">Metal-binding</keyword>
<evidence type="ECO:0000256" key="1">
    <source>
        <dbReference type="ARBA" id="ARBA00001936"/>
    </source>
</evidence>
<dbReference type="GO" id="GO:0000166">
    <property type="term" value="F:nucleotide binding"/>
    <property type="evidence" value="ECO:0007669"/>
    <property type="project" value="UniProtKB-KW"/>
</dbReference>
<dbReference type="InterPro" id="IPR029001">
    <property type="entry name" value="ITPase-like_fam"/>
</dbReference>
<keyword evidence="4" id="KW-0547">Nucleotide-binding</keyword>
<evidence type="ECO:0000256" key="6">
    <source>
        <dbReference type="ARBA" id="ARBA00022842"/>
    </source>
</evidence>
<feature type="domain" description="Non-canonical purine NTP phosphatase/PRRC1" evidence="12">
    <location>
        <begin position="6"/>
        <end position="165"/>
    </location>
</feature>
<dbReference type="SUPFAM" id="SSF52972">
    <property type="entry name" value="ITPase-like"/>
    <property type="match status" value="1"/>
</dbReference>
<evidence type="ECO:0000256" key="7">
    <source>
        <dbReference type="ARBA" id="ARBA00023080"/>
    </source>
</evidence>
<keyword evidence="6" id="KW-0460">Magnesium</keyword>
<dbReference type="EC" id="3.6.1.73" evidence="9"/>
<reference evidence="13" key="2">
    <citation type="journal article" date="2014" name="ISME J.">
        <title>Microbial stratification in low pH oxic and suboxic macroscopic growths along an acid mine drainage.</title>
        <authorList>
            <person name="Mendez-Garcia C."/>
            <person name="Mesa V."/>
            <person name="Sprenger R.R."/>
            <person name="Richter M."/>
            <person name="Diez M.S."/>
            <person name="Solano J."/>
            <person name="Bargiela R."/>
            <person name="Golyshina O.V."/>
            <person name="Manteca A."/>
            <person name="Ramos J.L."/>
            <person name="Gallego J.R."/>
            <person name="Llorente I."/>
            <person name="Martins Dos Santos V.A."/>
            <person name="Jensen O.N."/>
            <person name="Pelaez A.I."/>
            <person name="Sanchez J."/>
            <person name="Ferrer M."/>
        </authorList>
    </citation>
    <scope>NUCLEOTIDE SEQUENCE</scope>
</reference>
<dbReference type="AlphaFoldDB" id="T1CBA3"/>
<sequence>MQLALGSTNPAKRRAVLLATGCEPICVSVPSGVAGQPLSADETLHGAILRARGALAAVPGADIGLGLEGGVDFDARHTRQWVLLSVCAAWDGRDLYVARGVSMPLPQAIGARLQAGGIELAAIMDELGGTTASNHKDGAYGLLSGGRITRAEVFRDAVIAALTPFQNAMYRAQANG</sequence>
<gene>
    <name evidence="13" type="ORF">B1B_06840</name>
</gene>
<organism evidence="13">
    <name type="scientific">mine drainage metagenome</name>
    <dbReference type="NCBI Taxonomy" id="410659"/>
    <lineage>
        <taxon>unclassified sequences</taxon>
        <taxon>metagenomes</taxon>
        <taxon>ecological metagenomes</taxon>
    </lineage>
</organism>
<dbReference type="GO" id="GO:0009117">
    <property type="term" value="P:nucleotide metabolic process"/>
    <property type="evidence" value="ECO:0007669"/>
    <property type="project" value="UniProtKB-KW"/>
</dbReference>
<accession>T1CBA3</accession>
<evidence type="ECO:0000259" key="12">
    <source>
        <dbReference type="Pfam" id="PF01931"/>
    </source>
</evidence>
<evidence type="ECO:0000313" key="13">
    <source>
        <dbReference type="EMBL" id="EQD63825.1"/>
    </source>
</evidence>
<comment type="caution">
    <text evidence="13">The sequence shown here is derived from an EMBL/GenBank/DDBJ whole genome shotgun (WGS) entry which is preliminary data.</text>
</comment>
<evidence type="ECO:0000256" key="5">
    <source>
        <dbReference type="ARBA" id="ARBA00022801"/>
    </source>
</evidence>
<evidence type="ECO:0000256" key="3">
    <source>
        <dbReference type="ARBA" id="ARBA00022723"/>
    </source>
</evidence>